<dbReference type="PANTHER" id="PTHR40661:SF3">
    <property type="entry name" value="FELS-1 PROPHAGE TRANSCRIPTIONAL REGULATOR"/>
    <property type="match status" value="1"/>
</dbReference>
<reference evidence="5 6" key="1">
    <citation type="submission" date="2020-10" db="EMBL/GenBank/DDBJ databases">
        <title>Campylobacter californiensis sp. nov. isolated from cattle and feral swine in California.</title>
        <authorList>
            <person name="Miller W.G."/>
        </authorList>
    </citation>
    <scope>NUCLEOTIDE SEQUENCE [LARGE SCALE GENOMIC DNA]</scope>
    <source>
        <strain evidence="5 6">RM12919</strain>
    </source>
</reference>
<keyword evidence="1" id="KW-0805">Transcription regulation</keyword>
<proteinExistence type="predicted"/>
<dbReference type="InterPro" id="IPR039418">
    <property type="entry name" value="LexA-like"/>
</dbReference>
<evidence type="ECO:0000256" key="2">
    <source>
        <dbReference type="ARBA" id="ARBA00023125"/>
    </source>
</evidence>
<dbReference type="GO" id="GO:0003677">
    <property type="term" value="F:DNA binding"/>
    <property type="evidence" value="ECO:0007669"/>
    <property type="project" value="UniProtKB-KW"/>
</dbReference>
<dbReference type="InterPro" id="IPR015927">
    <property type="entry name" value="Peptidase_S24_S26A/B/C"/>
</dbReference>
<dbReference type="EMBL" id="JADBHS010000001">
    <property type="protein sequence ID" value="MBE2985525.1"/>
    <property type="molecule type" value="Genomic_DNA"/>
</dbReference>
<dbReference type="Pfam" id="PF00717">
    <property type="entry name" value="Peptidase_S24"/>
    <property type="match status" value="1"/>
</dbReference>
<comment type="caution">
    <text evidence="5">The sequence shown here is derived from an EMBL/GenBank/DDBJ whole genome shotgun (WGS) entry which is preliminary data.</text>
</comment>
<keyword evidence="3" id="KW-0804">Transcription</keyword>
<evidence type="ECO:0000313" key="5">
    <source>
        <dbReference type="EMBL" id="MBE2985525.1"/>
    </source>
</evidence>
<dbReference type="Gene3D" id="1.10.260.40">
    <property type="entry name" value="lambda repressor-like DNA-binding domains"/>
    <property type="match status" value="1"/>
</dbReference>
<feature type="domain" description="HTH cro/C1-type" evidence="4">
    <location>
        <begin position="7"/>
        <end position="62"/>
    </location>
</feature>
<evidence type="ECO:0000256" key="3">
    <source>
        <dbReference type="ARBA" id="ARBA00023163"/>
    </source>
</evidence>
<dbReference type="SMART" id="SM00530">
    <property type="entry name" value="HTH_XRE"/>
    <property type="match status" value="1"/>
</dbReference>
<evidence type="ECO:0000313" key="6">
    <source>
        <dbReference type="Proteomes" id="UP001318760"/>
    </source>
</evidence>
<dbReference type="InterPro" id="IPR010982">
    <property type="entry name" value="Lambda_DNA-bd_dom_sf"/>
</dbReference>
<dbReference type="Pfam" id="PF01381">
    <property type="entry name" value="HTH_3"/>
    <property type="match status" value="1"/>
</dbReference>
<name>A0ABD4JG62_9BACT</name>
<evidence type="ECO:0000256" key="1">
    <source>
        <dbReference type="ARBA" id="ARBA00023015"/>
    </source>
</evidence>
<accession>A0ABD4JG62</accession>
<dbReference type="CDD" id="cd06529">
    <property type="entry name" value="S24_LexA-like"/>
    <property type="match status" value="1"/>
</dbReference>
<dbReference type="Gene3D" id="2.10.109.10">
    <property type="entry name" value="Umud Fragment, subunit A"/>
    <property type="match status" value="1"/>
</dbReference>
<dbReference type="CDD" id="cd00093">
    <property type="entry name" value="HTH_XRE"/>
    <property type="match status" value="1"/>
</dbReference>
<dbReference type="InterPro" id="IPR001387">
    <property type="entry name" value="Cro/C1-type_HTH"/>
</dbReference>
<gene>
    <name evidence="5" type="ORF">CCAL12919_00050</name>
</gene>
<protein>
    <submittedName>
        <fullName evidence="5">Helix-turn-helix domain-containing protein</fullName>
    </submittedName>
</protein>
<evidence type="ECO:0000259" key="4">
    <source>
        <dbReference type="PROSITE" id="PS50943"/>
    </source>
</evidence>
<dbReference type="AlphaFoldDB" id="A0ABD4JG62"/>
<dbReference type="PROSITE" id="PS50943">
    <property type="entry name" value="HTH_CROC1"/>
    <property type="match status" value="1"/>
</dbReference>
<organism evidence="5 6">
    <name type="scientific">Campylobacter californiensis</name>
    <dbReference type="NCBI Taxonomy" id="1032243"/>
    <lineage>
        <taxon>Bacteria</taxon>
        <taxon>Pseudomonadati</taxon>
        <taxon>Campylobacterota</taxon>
        <taxon>Epsilonproteobacteria</taxon>
        <taxon>Campylobacterales</taxon>
        <taxon>Campylobacteraceae</taxon>
        <taxon>Campylobacter</taxon>
    </lineage>
</organism>
<dbReference type="SUPFAM" id="SSF47413">
    <property type="entry name" value="lambda repressor-like DNA-binding domains"/>
    <property type="match status" value="1"/>
</dbReference>
<sequence>MELSQRLKELRAQKGWTQSDLAKMSSVSIDSIKGYEMGKTKNITIENLKKIASAFNLNPNNFYTEILSTNLSTKNKNFVDQSVDQSKKLSVNMSNNPSNLKKLQIEQIESDQIYIRQLSSSVGAGESVEINGIEIYDTDILIPFSQMLFKVRPKNTEHVRCMRVDGYSMAPMLFPDSWVIADVTAKFTGDGLYIINYCDNFMVKLLQKAPDGTLSIISTNKDYKSYEIGPDDEAEVYIVGKVLRCVI</sequence>
<dbReference type="PANTHER" id="PTHR40661">
    <property type="match status" value="1"/>
</dbReference>
<dbReference type="Proteomes" id="UP001318760">
    <property type="component" value="Unassembled WGS sequence"/>
</dbReference>
<dbReference type="SUPFAM" id="SSF51306">
    <property type="entry name" value="LexA/Signal peptidase"/>
    <property type="match status" value="1"/>
</dbReference>
<keyword evidence="2" id="KW-0238">DNA-binding</keyword>
<dbReference type="InterPro" id="IPR036286">
    <property type="entry name" value="LexA/Signal_pep-like_sf"/>
</dbReference>